<dbReference type="EMBL" id="CP036276">
    <property type="protein sequence ID" value="QDU47555.1"/>
    <property type="molecule type" value="Genomic_DNA"/>
</dbReference>
<keyword evidence="1" id="KW-1133">Transmembrane helix</keyword>
<protein>
    <submittedName>
        <fullName evidence="4">Alpha/beta hydrolase family protein</fullName>
    </submittedName>
</protein>
<feature type="domain" description="Dienelactone hydrolase" evidence="2">
    <location>
        <begin position="251"/>
        <end position="308"/>
    </location>
</feature>
<dbReference type="Proteomes" id="UP000319383">
    <property type="component" value="Chromosome"/>
</dbReference>
<dbReference type="GO" id="GO:0016787">
    <property type="term" value="F:hydrolase activity"/>
    <property type="evidence" value="ECO:0007669"/>
    <property type="project" value="UniProtKB-KW"/>
</dbReference>
<evidence type="ECO:0000256" key="1">
    <source>
        <dbReference type="SAM" id="Phobius"/>
    </source>
</evidence>
<dbReference type="Pfam" id="PF01738">
    <property type="entry name" value="DLH"/>
    <property type="match status" value="1"/>
</dbReference>
<dbReference type="InterPro" id="IPR002925">
    <property type="entry name" value="Dienelactn_hydro"/>
</dbReference>
<keyword evidence="5" id="KW-1185">Reference proteome</keyword>
<keyword evidence="1" id="KW-0472">Membrane</keyword>
<dbReference type="AlphaFoldDB" id="A0A517ZYI7"/>
<dbReference type="PANTHER" id="PTHR43358:SF4">
    <property type="entry name" value="ALPHA_BETA HYDROLASE FOLD-1 DOMAIN-CONTAINING PROTEIN"/>
    <property type="match status" value="1"/>
</dbReference>
<name>A0A517ZYI7_9PLAN</name>
<gene>
    <name evidence="4" type="ORF">Mal52_60900</name>
</gene>
<sequence length="330" mass="35968">MLAKLKQAALFIKRRPKRAVVVLMLVGFVVLNLLAYIHAHAMTHFVEGGERTPAPESLSWTQKVAVLATGVRLARPANHSTPNDFELQFTQHSFETSDGTNLSGWHIAADDSRGVCLFFHGYGAAKSSLLPEAGQFQRWGYDAFLVDFRGSGDSAGDVTTIGYLEADDVASAVEYVRANFADKPLWLYGRSMGSAAILRAIAEYDLKPSGVILECPFDRLLSTAQNRFAAMGLPGFPAAQLLVFWGGAQHGYSGFEHNPVDYAANVRCPVLVLGGEADPRVTQPQLRAVFDKLAGPKQIHIFEEVGHAAYLPAAPHTWEATVRSFLEAPQ</sequence>
<dbReference type="InterPro" id="IPR029058">
    <property type="entry name" value="AB_hydrolase_fold"/>
</dbReference>
<evidence type="ECO:0000313" key="5">
    <source>
        <dbReference type="Proteomes" id="UP000319383"/>
    </source>
</evidence>
<dbReference type="PANTHER" id="PTHR43358">
    <property type="entry name" value="ALPHA/BETA-HYDROLASE"/>
    <property type="match status" value="1"/>
</dbReference>
<dbReference type="KEGG" id="sdyn:Mal52_60900"/>
<dbReference type="InterPro" id="IPR052920">
    <property type="entry name" value="DNA-binding_regulatory"/>
</dbReference>
<dbReference type="RefSeq" id="WP_197534546.1">
    <property type="nucleotide sequence ID" value="NZ_CP036276.1"/>
</dbReference>
<dbReference type="SUPFAM" id="SSF53474">
    <property type="entry name" value="alpha/beta-Hydrolases"/>
    <property type="match status" value="1"/>
</dbReference>
<evidence type="ECO:0000313" key="4">
    <source>
        <dbReference type="EMBL" id="QDU47555.1"/>
    </source>
</evidence>
<proteinExistence type="predicted"/>
<dbReference type="Pfam" id="PF12146">
    <property type="entry name" value="Hydrolase_4"/>
    <property type="match status" value="1"/>
</dbReference>
<reference evidence="4 5" key="1">
    <citation type="submission" date="2019-02" db="EMBL/GenBank/DDBJ databases">
        <title>Deep-cultivation of Planctomycetes and their phenomic and genomic characterization uncovers novel biology.</title>
        <authorList>
            <person name="Wiegand S."/>
            <person name="Jogler M."/>
            <person name="Boedeker C."/>
            <person name="Pinto D."/>
            <person name="Vollmers J."/>
            <person name="Rivas-Marin E."/>
            <person name="Kohn T."/>
            <person name="Peeters S.H."/>
            <person name="Heuer A."/>
            <person name="Rast P."/>
            <person name="Oberbeckmann S."/>
            <person name="Bunk B."/>
            <person name="Jeske O."/>
            <person name="Meyerdierks A."/>
            <person name="Storesund J.E."/>
            <person name="Kallscheuer N."/>
            <person name="Luecker S."/>
            <person name="Lage O.M."/>
            <person name="Pohl T."/>
            <person name="Merkel B.J."/>
            <person name="Hornburger P."/>
            <person name="Mueller R.-W."/>
            <person name="Bruemmer F."/>
            <person name="Labrenz M."/>
            <person name="Spormann A.M."/>
            <person name="Op den Camp H."/>
            <person name="Overmann J."/>
            <person name="Amann R."/>
            <person name="Jetten M.S.M."/>
            <person name="Mascher T."/>
            <person name="Medema M.H."/>
            <person name="Devos D.P."/>
            <person name="Kaster A.-K."/>
            <person name="Ovreas L."/>
            <person name="Rohde M."/>
            <person name="Galperin M.Y."/>
            <person name="Jogler C."/>
        </authorList>
    </citation>
    <scope>NUCLEOTIDE SEQUENCE [LARGE SCALE GENOMIC DNA]</scope>
    <source>
        <strain evidence="4 5">Mal52</strain>
    </source>
</reference>
<evidence type="ECO:0000259" key="3">
    <source>
        <dbReference type="Pfam" id="PF12146"/>
    </source>
</evidence>
<feature type="domain" description="Serine aminopeptidase S33" evidence="3">
    <location>
        <begin position="111"/>
        <end position="217"/>
    </location>
</feature>
<feature type="transmembrane region" description="Helical" evidence="1">
    <location>
        <begin position="20"/>
        <end position="39"/>
    </location>
</feature>
<evidence type="ECO:0000259" key="2">
    <source>
        <dbReference type="Pfam" id="PF01738"/>
    </source>
</evidence>
<dbReference type="InterPro" id="IPR022742">
    <property type="entry name" value="Hydrolase_4"/>
</dbReference>
<accession>A0A517ZYI7</accession>
<organism evidence="4 5">
    <name type="scientific">Symmachiella dynata</name>
    <dbReference type="NCBI Taxonomy" id="2527995"/>
    <lineage>
        <taxon>Bacteria</taxon>
        <taxon>Pseudomonadati</taxon>
        <taxon>Planctomycetota</taxon>
        <taxon>Planctomycetia</taxon>
        <taxon>Planctomycetales</taxon>
        <taxon>Planctomycetaceae</taxon>
        <taxon>Symmachiella</taxon>
    </lineage>
</organism>
<dbReference type="Gene3D" id="3.40.50.1820">
    <property type="entry name" value="alpha/beta hydrolase"/>
    <property type="match status" value="1"/>
</dbReference>
<keyword evidence="4" id="KW-0378">Hydrolase</keyword>
<keyword evidence="1" id="KW-0812">Transmembrane</keyword>